<evidence type="ECO:0000313" key="2">
    <source>
        <dbReference type="Proteomes" id="UP001374584"/>
    </source>
</evidence>
<dbReference type="EMBL" id="JAYMYR010000005">
    <property type="protein sequence ID" value="KAK7364177.1"/>
    <property type="molecule type" value="Genomic_DNA"/>
</dbReference>
<dbReference type="Proteomes" id="UP001374584">
    <property type="component" value="Unassembled WGS sequence"/>
</dbReference>
<comment type="caution">
    <text evidence="1">The sequence shown here is derived from an EMBL/GenBank/DDBJ whole genome shotgun (WGS) entry which is preliminary data.</text>
</comment>
<sequence length="81" mass="9310">MFDCESRCFVSNVLLSDTSCFLVLLSCTLWRHQFLQSFWQHLLPSSPLLAPRKARTKICSSRKHCLESTKVNPDASLYAVF</sequence>
<evidence type="ECO:0000313" key="1">
    <source>
        <dbReference type="EMBL" id="KAK7364177.1"/>
    </source>
</evidence>
<keyword evidence="2" id="KW-1185">Reference proteome</keyword>
<proteinExistence type="predicted"/>
<dbReference type="AlphaFoldDB" id="A0AAN9N571"/>
<name>A0AAN9N571_PHACN</name>
<protein>
    <submittedName>
        <fullName evidence="1">Uncharacterized protein</fullName>
    </submittedName>
</protein>
<organism evidence="1 2">
    <name type="scientific">Phaseolus coccineus</name>
    <name type="common">Scarlet runner bean</name>
    <name type="synonym">Phaseolus multiflorus</name>
    <dbReference type="NCBI Taxonomy" id="3886"/>
    <lineage>
        <taxon>Eukaryota</taxon>
        <taxon>Viridiplantae</taxon>
        <taxon>Streptophyta</taxon>
        <taxon>Embryophyta</taxon>
        <taxon>Tracheophyta</taxon>
        <taxon>Spermatophyta</taxon>
        <taxon>Magnoliopsida</taxon>
        <taxon>eudicotyledons</taxon>
        <taxon>Gunneridae</taxon>
        <taxon>Pentapetalae</taxon>
        <taxon>rosids</taxon>
        <taxon>fabids</taxon>
        <taxon>Fabales</taxon>
        <taxon>Fabaceae</taxon>
        <taxon>Papilionoideae</taxon>
        <taxon>50 kb inversion clade</taxon>
        <taxon>NPAAA clade</taxon>
        <taxon>indigoferoid/millettioid clade</taxon>
        <taxon>Phaseoleae</taxon>
        <taxon>Phaseolus</taxon>
    </lineage>
</organism>
<accession>A0AAN9N571</accession>
<reference evidence="1 2" key="1">
    <citation type="submission" date="2024-01" db="EMBL/GenBank/DDBJ databases">
        <title>The genomes of 5 underutilized Papilionoideae crops provide insights into root nodulation and disease resistanc.</title>
        <authorList>
            <person name="Jiang F."/>
        </authorList>
    </citation>
    <scope>NUCLEOTIDE SEQUENCE [LARGE SCALE GENOMIC DNA]</scope>
    <source>
        <strain evidence="1">JINMINGXINNONG_FW02</strain>
        <tissue evidence="1">Leaves</tissue>
    </source>
</reference>
<gene>
    <name evidence="1" type="ORF">VNO80_12639</name>
</gene>